<dbReference type="AlphaFoldDB" id="A0A9W4SAN3"/>
<name>A0A9W4SAN3_9GLOM</name>
<dbReference type="InterPro" id="IPR011333">
    <property type="entry name" value="SKP1/BTB/POZ_sf"/>
</dbReference>
<dbReference type="EMBL" id="CAMKVN010000010">
    <property type="protein sequence ID" value="CAI2161659.1"/>
    <property type="molecule type" value="Genomic_DNA"/>
</dbReference>
<dbReference type="Proteomes" id="UP001153678">
    <property type="component" value="Unassembled WGS sequence"/>
</dbReference>
<dbReference type="InterPro" id="IPR051481">
    <property type="entry name" value="BTB-POZ/Galectin-3-binding"/>
</dbReference>
<reference evidence="2" key="1">
    <citation type="submission" date="2022-08" db="EMBL/GenBank/DDBJ databases">
        <authorList>
            <person name="Kallberg Y."/>
            <person name="Tangrot J."/>
            <person name="Rosling A."/>
        </authorList>
    </citation>
    <scope>NUCLEOTIDE SEQUENCE</scope>
    <source>
        <strain evidence="2">Wild A</strain>
    </source>
</reference>
<evidence type="ECO:0000313" key="3">
    <source>
        <dbReference type="Proteomes" id="UP001153678"/>
    </source>
</evidence>
<evidence type="ECO:0000313" key="2">
    <source>
        <dbReference type="EMBL" id="CAI2161659.1"/>
    </source>
</evidence>
<accession>A0A9W4SAN3</accession>
<dbReference type="Gene3D" id="1.25.40.420">
    <property type="match status" value="1"/>
</dbReference>
<dbReference type="Pfam" id="PF07707">
    <property type="entry name" value="BACK"/>
    <property type="match status" value="1"/>
</dbReference>
<dbReference type="Gene3D" id="3.30.710.10">
    <property type="entry name" value="Potassium Channel Kv1.1, Chain A"/>
    <property type="match status" value="1"/>
</dbReference>
<dbReference type="SUPFAM" id="SSF54695">
    <property type="entry name" value="POZ domain"/>
    <property type="match status" value="1"/>
</dbReference>
<dbReference type="PROSITE" id="PS50097">
    <property type="entry name" value="BTB"/>
    <property type="match status" value="1"/>
</dbReference>
<comment type="caution">
    <text evidence="2">The sequence shown here is derived from an EMBL/GenBank/DDBJ whole genome shotgun (WGS) entry which is preliminary data.</text>
</comment>
<dbReference type="PANTHER" id="PTHR24410">
    <property type="entry name" value="HL07962P-RELATED"/>
    <property type="match status" value="1"/>
</dbReference>
<protein>
    <submittedName>
        <fullName evidence="2">14026_t:CDS:1</fullName>
    </submittedName>
</protein>
<keyword evidence="3" id="KW-1185">Reference proteome</keyword>
<feature type="domain" description="BTB" evidence="1">
    <location>
        <begin position="37"/>
        <end position="112"/>
    </location>
</feature>
<dbReference type="Pfam" id="PF07534">
    <property type="entry name" value="TLD"/>
    <property type="match status" value="1"/>
</dbReference>
<proteinExistence type="predicted"/>
<dbReference type="InterPro" id="IPR000210">
    <property type="entry name" value="BTB/POZ_dom"/>
</dbReference>
<dbReference type="OrthoDB" id="25620at2759"/>
<dbReference type="InterPro" id="IPR006571">
    <property type="entry name" value="TLDc_dom"/>
</dbReference>
<gene>
    <name evidence="2" type="ORF">FWILDA_LOCUS161</name>
</gene>
<dbReference type="Pfam" id="PF00651">
    <property type="entry name" value="BTB"/>
    <property type="match status" value="1"/>
</dbReference>
<organism evidence="2 3">
    <name type="scientific">Funneliformis geosporum</name>
    <dbReference type="NCBI Taxonomy" id="1117311"/>
    <lineage>
        <taxon>Eukaryota</taxon>
        <taxon>Fungi</taxon>
        <taxon>Fungi incertae sedis</taxon>
        <taxon>Mucoromycota</taxon>
        <taxon>Glomeromycotina</taxon>
        <taxon>Glomeromycetes</taxon>
        <taxon>Glomerales</taxon>
        <taxon>Glomeraceae</taxon>
        <taxon>Funneliformis</taxon>
    </lineage>
</organism>
<sequence>MTKQVEQESFEMVTESSNFLKDLSNDFANLLTNGNDYDVIIQAGDGPNSKEFRAHSIILGARSTYFRTALSKDWAHKKDAADEIDLPKLYNYIQSFIVDVDFMQEDPVEILEIVIQHEACSTLKDSCLEKICNHPKKLFDSSKFLSLDKSIIILLLKRDDLSIEEIEIWKYLLKWGIAQMETKLDIEKLAQWTEENFVEFEKILHDFIPLIRWFQIPAKIFWRNVRQFEKVFPKNLYQDILGYIIDPDTPPNSTETGDSFLFSFASKNSRNGNIARVTNKIHAVSYVTKYGPCFGGGWDLAIEKDLIISYKASSYSGNNFLSSNNYHLEDYEVFQVIKK</sequence>
<dbReference type="PANTHER" id="PTHR24410:SF23">
    <property type="entry name" value="BTB DOMAIN-CONTAINING PROTEIN-RELATED"/>
    <property type="match status" value="1"/>
</dbReference>
<evidence type="ECO:0000259" key="1">
    <source>
        <dbReference type="PROSITE" id="PS50097"/>
    </source>
</evidence>
<dbReference type="InterPro" id="IPR011705">
    <property type="entry name" value="BACK"/>
</dbReference>